<proteinExistence type="predicted"/>
<dbReference type="PANTHER" id="PTHR45521">
    <property type="entry name" value="TSET COMPLEX MEMBER TSTF"/>
    <property type="match status" value="1"/>
</dbReference>
<protein>
    <submittedName>
        <fullName evidence="2">Uncharacterized protein</fullName>
    </submittedName>
</protein>
<reference evidence="2" key="1">
    <citation type="submission" date="2014-07" db="EMBL/GenBank/DDBJ databases">
        <title>Identification of a novel salt tolerance gene in wild soybean by whole-genome sequencing.</title>
        <authorList>
            <person name="Lam H.-M."/>
            <person name="Qi X."/>
            <person name="Li M.-W."/>
            <person name="Liu X."/>
            <person name="Xie M."/>
            <person name="Ni M."/>
            <person name="Xu X."/>
        </authorList>
    </citation>
    <scope>NUCLEOTIDE SEQUENCE [LARGE SCALE GENOMIC DNA]</scope>
    <source>
        <tissue evidence="2">Root</tissue>
    </source>
</reference>
<feature type="repeat" description="WD" evidence="1">
    <location>
        <begin position="122"/>
        <end position="157"/>
    </location>
</feature>
<dbReference type="PANTHER" id="PTHR45521:SF2">
    <property type="entry name" value="TRANSDUCIN_WD40 REPEAT-LIKE SUPERFAMILY PROTEIN"/>
    <property type="match status" value="1"/>
</dbReference>
<dbReference type="SMART" id="SM00320">
    <property type="entry name" value="WD40"/>
    <property type="match status" value="2"/>
</dbReference>
<dbReference type="InterPro" id="IPR036322">
    <property type="entry name" value="WD40_repeat_dom_sf"/>
</dbReference>
<accession>A0A0B2S7Y2</accession>
<evidence type="ECO:0000256" key="1">
    <source>
        <dbReference type="PROSITE-ProRule" id="PRU00221"/>
    </source>
</evidence>
<dbReference type="PROSITE" id="PS50082">
    <property type="entry name" value="WD_REPEATS_2"/>
    <property type="match status" value="1"/>
</dbReference>
<gene>
    <name evidence="2" type="ORF">glysoja_044588</name>
</gene>
<dbReference type="AlphaFoldDB" id="A0A0B2S7Y2"/>
<dbReference type="Pfam" id="PF00400">
    <property type="entry name" value="WD40"/>
    <property type="match status" value="1"/>
</dbReference>
<dbReference type="Proteomes" id="UP000053555">
    <property type="component" value="Unassembled WGS sequence"/>
</dbReference>
<dbReference type="SUPFAM" id="SSF50978">
    <property type="entry name" value="WD40 repeat-like"/>
    <property type="match status" value="1"/>
</dbReference>
<dbReference type="InterPro" id="IPR001680">
    <property type="entry name" value="WD40_rpt"/>
</dbReference>
<dbReference type="Gene3D" id="2.130.10.10">
    <property type="entry name" value="YVTN repeat-like/Quinoprotein amine dehydrogenase"/>
    <property type="match status" value="1"/>
</dbReference>
<dbReference type="InterPro" id="IPR053290">
    <property type="entry name" value="TSET_complex_member"/>
</dbReference>
<evidence type="ECO:0000313" key="2">
    <source>
        <dbReference type="EMBL" id="KHN41320.1"/>
    </source>
</evidence>
<organism evidence="2">
    <name type="scientific">Glycine soja</name>
    <name type="common">Wild soybean</name>
    <dbReference type="NCBI Taxonomy" id="3848"/>
    <lineage>
        <taxon>Eukaryota</taxon>
        <taxon>Viridiplantae</taxon>
        <taxon>Streptophyta</taxon>
        <taxon>Embryophyta</taxon>
        <taxon>Tracheophyta</taxon>
        <taxon>Spermatophyta</taxon>
        <taxon>Magnoliopsida</taxon>
        <taxon>eudicotyledons</taxon>
        <taxon>Gunneridae</taxon>
        <taxon>Pentapetalae</taxon>
        <taxon>rosids</taxon>
        <taxon>fabids</taxon>
        <taxon>Fabales</taxon>
        <taxon>Fabaceae</taxon>
        <taxon>Papilionoideae</taxon>
        <taxon>50 kb inversion clade</taxon>
        <taxon>NPAAA clade</taxon>
        <taxon>indigoferoid/millettioid clade</taxon>
        <taxon>Phaseoleae</taxon>
        <taxon>Glycine</taxon>
        <taxon>Glycine subgen. Soja</taxon>
    </lineage>
</organism>
<keyword evidence="1" id="KW-0853">WD repeat</keyword>
<sequence>MNTYFVYILYFSLQYLCILYKLFQFSNFTCCCSMEFLYRTGGDGPLVAFGASDGVIRVLSMMTWKLVRRYTGGHKGSISCLMSFMAASGEALLVSGASDGLLIIWSADHGQDSRELVPKLSLKAHDGGVVAVELSKVMGGAPQLITIGADKTLAIWDTVSFKVYCMVAHTLQPHLVAVGTNIGVIICEFDARSLPPVAPLPTPSDSKKHSAIFVIERELKLLNFRLNNSANPSLGNNSSLSETGRPKGDFFEPLPIKQGKKHISTPVPHDSHSVLSVSSSGKYLAIVWPDIPYFSVYKVSDWSIVDSGSARLLAWDTCRDRFAILESALPPRIPIVPKGSSSKRAKEAVARSCCLGAQVAAAATAAPSSPSYTFFGFVTSGLF</sequence>
<dbReference type="EMBL" id="KN645552">
    <property type="protein sequence ID" value="KHN41320.1"/>
    <property type="molecule type" value="Genomic_DNA"/>
</dbReference>
<name>A0A0B2S7Y2_GLYSO</name>
<dbReference type="InterPro" id="IPR015943">
    <property type="entry name" value="WD40/YVTN_repeat-like_dom_sf"/>
</dbReference>